<dbReference type="EMBL" id="CM017326">
    <property type="protein sequence ID" value="KAE8077083.1"/>
    <property type="molecule type" value="Genomic_DNA"/>
</dbReference>
<dbReference type="Pfam" id="PF14226">
    <property type="entry name" value="DIOX_N"/>
    <property type="match status" value="1"/>
</dbReference>
<evidence type="ECO:0000256" key="3">
    <source>
        <dbReference type="ARBA" id="ARBA00022964"/>
    </source>
</evidence>
<evidence type="ECO:0000256" key="8">
    <source>
        <dbReference type="ARBA" id="ARBA00061282"/>
    </source>
</evidence>
<accession>A0A5N6RDJ6</accession>
<comment type="pathway">
    <text evidence="1">Hormone biosynthesis.</text>
</comment>
<keyword evidence="2 10" id="KW-0479">Metal-binding</keyword>
<evidence type="ECO:0000256" key="4">
    <source>
        <dbReference type="ARBA" id="ARBA00023002"/>
    </source>
</evidence>
<dbReference type="SUPFAM" id="SSF51197">
    <property type="entry name" value="Clavaminate synthase-like"/>
    <property type="match status" value="1"/>
</dbReference>
<dbReference type="EC" id="1.14.11.13" evidence="9"/>
<evidence type="ECO:0000256" key="6">
    <source>
        <dbReference type="ARBA" id="ARBA00037909"/>
    </source>
</evidence>
<dbReference type="AlphaFoldDB" id="A0A5N6RDJ6"/>
<sequence>MELPVVDLSAERSEVSKLIVKACEEYGFFKVVNHGVPQDVILKLEEQVLSFFSLPLSEKQRAGPPDPLGYGCKNIGFNGDTGEVEYLTLNTNPLSIAQRSITISNNPSKFSSAVSGYVQAVRELACELLDLTAEGLLVSDRSLFSRLIRDVDSDSILRLNHYPIQLDSKDWDTSPSSHANCKVGFGAHSDPQIFTLLRSNDVGGLQISIEDGVWIPVPPDPTAFWVNVGDMLQVMTNGRFVSVRHRALTYSRKSRMSMAFFGAPPLQARIAAPPEMVAPPNSLSLYKPFTWAEYKKTAYSLRLGDTRLDLFKARKDD</sequence>
<keyword evidence="13" id="KW-1185">Reference proteome</keyword>
<evidence type="ECO:0000313" key="13">
    <source>
        <dbReference type="Proteomes" id="UP000327013"/>
    </source>
</evidence>
<evidence type="ECO:0000256" key="5">
    <source>
        <dbReference type="ARBA" id="ARBA00023004"/>
    </source>
</evidence>
<name>A0A5N6RDJ6_9ROSI</name>
<dbReference type="Pfam" id="PF03171">
    <property type="entry name" value="2OG-FeII_Oxy"/>
    <property type="match status" value="1"/>
</dbReference>
<dbReference type="Proteomes" id="UP000327013">
    <property type="component" value="Chromosome 6"/>
</dbReference>
<dbReference type="FunFam" id="2.60.120.330:FF:000025">
    <property type="entry name" value="Gibberellin 2-beta-dioxygenase 2"/>
    <property type="match status" value="1"/>
</dbReference>
<comment type="catalytic activity">
    <reaction evidence="7">
        <text>gibberellin A1 + 2-oxoglutarate + O2 = gibberellin A8 + succinate + CO2</text>
        <dbReference type="Rhea" id="RHEA:15005"/>
        <dbReference type="ChEBI" id="CHEBI:15379"/>
        <dbReference type="ChEBI" id="CHEBI:16526"/>
        <dbReference type="ChEBI" id="CHEBI:16810"/>
        <dbReference type="ChEBI" id="CHEBI:30031"/>
        <dbReference type="ChEBI" id="CHEBI:58524"/>
        <dbReference type="ChEBI" id="CHEBI:58594"/>
        <dbReference type="EC" id="1.14.11.13"/>
    </reaction>
</comment>
<dbReference type="InterPro" id="IPR050231">
    <property type="entry name" value="Iron_ascorbate_oxido_reductase"/>
</dbReference>
<dbReference type="Gene3D" id="2.60.120.330">
    <property type="entry name" value="B-lactam Antibiotic, Isopenicillin N Synthase, Chain"/>
    <property type="match status" value="1"/>
</dbReference>
<dbReference type="InterPro" id="IPR027443">
    <property type="entry name" value="IPNS-like_sf"/>
</dbReference>
<evidence type="ECO:0000256" key="10">
    <source>
        <dbReference type="RuleBase" id="RU003682"/>
    </source>
</evidence>
<keyword evidence="5 10" id="KW-0408">Iron</keyword>
<evidence type="ECO:0000256" key="9">
    <source>
        <dbReference type="ARBA" id="ARBA00066708"/>
    </source>
</evidence>
<feature type="domain" description="Fe2OG dioxygenase" evidence="11">
    <location>
        <begin position="152"/>
        <end position="264"/>
    </location>
</feature>
<dbReference type="GO" id="GO:0045543">
    <property type="term" value="F:gibberellin 2-beta-dioxygenase activity"/>
    <property type="evidence" value="ECO:0007669"/>
    <property type="project" value="UniProtKB-EC"/>
</dbReference>
<comment type="pathway">
    <text evidence="6">Plant hormone biosynthesis; gibberellin biosynthesis.</text>
</comment>
<evidence type="ECO:0000259" key="11">
    <source>
        <dbReference type="PROSITE" id="PS51471"/>
    </source>
</evidence>
<dbReference type="PANTHER" id="PTHR47990">
    <property type="entry name" value="2-OXOGLUTARATE (2OG) AND FE(II)-DEPENDENT OXYGENASE SUPERFAMILY PROTEIN-RELATED"/>
    <property type="match status" value="1"/>
</dbReference>
<dbReference type="PRINTS" id="PR00682">
    <property type="entry name" value="IPNSYNTHASE"/>
</dbReference>
<dbReference type="GO" id="GO:0046872">
    <property type="term" value="F:metal ion binding"/>
    <property type="evidence" value="ECO:0007669"/>
    <property type="project" value="UniProtKB-KW"/>
</dbReference>
<dbReference type="OrthoDB" id="288590at2759"/>
<evidence type="ECO:0000313" key="12">
    <source>
        <dbReference type="EMBL" id="KAE8077083.1"/>
    </source>
</evidence>
<keyword evidence="3" id="KW-0223">Dioxygenase</keyword>
<evidence type="ECO:0000256" key="7">
    <source>
        <dbReference type="ARBA" id="ARBA00052204"/>
    </source>
</evidence>
<evidence type="ECO:0000256" key="2">
    <source>
        <dbReference type="ARBA" id="ARBA00022723"/>
    </source>
</evidence>
<dbReference type="PROSITE" id="PS51471">
    <property type="entry name" value="FE2OG_OXY"/>
    <property type="match status" value="1"/>
</dbReference>
<keyword evidence="4 10" id="KW-0560">Oxidoreductase</keyword>
<proteinExistence type="inferred from homology"/>
<dbReference type="InterPro" id="IPR026992">
    <property type="entry name" value="DIOX_N"/>
</dbReference>
<protein>
    <recommendedName>
        <fullName evidence="9">gibberellin 2beta-dioxygenase</fullName>
        <ecNumber evidence="9">1.14.11.13</ecNumber>
    </recommendedName>
</protein>
<dbReference type="InterPro" id="IPR005123">
    <property type="entry name" value="Oxoglu/Fe-dep_dioxygenase_dom"/>
</dbReference>
<dbReference type="GO" id="GO:0009685">
    <property type="term" value="P:gibberellin metabolic process"/>
    <property type="evidence" value="ECO:0007669"/>
    <property type="project" value="UniProtKB-ARBA"/>
</dbReference>
<evidence type="ECO:0000256" key="1">
    <source>
        <dbReference type="ARBA" id="ARBA00004972"/>
    </source>
</evidence>
<reference evidence="12 13" key="1">
    <citation type="submission" date="2019-06" db="EMBL/GenBank/DDBJ databases">
        <title>A chromosomal-level reference genome of Carpinus fangiana (Coryloideae, Betulaceae).</title>
        <authorList>
            <person name="Yang X."/>
            <person name="Wang Z."/>
            <person name="Zhang L."/>
            <person name="Hao G."/>
            <person name="Liu J."/>
            <person name="Yang Y."/>
        </authorList>
    </citation>
    <scope>NUCLEOTIDE SEQUENCE [LARGE SCALE GENOMIC DNA]</scope>
    <source>
        <strain evidence="12">Cfa_2016G</strain>
        <tissue evidence="12">Leaf</tissue>
    </source>
</reference>
<dbReference type="InterPro" id="IPR044861">
    <property type="entry name" value="IPNS-like_FE2OG_OXY"/>
</dbReference>
<gene>
    <name evidence="12" type="ORF">FH972_015684</name>
</gene>
<organism evidence="12 13">
    <name type="scientific">Carpinus fangiana</name>
    <dbReference type="NCBI Taxonomy" id="176857"/>
    <lineage>
        <taxon>Eukaryota</taxon>
        <taxon>Viridiplantae</taxon>
        <taxon>Streptophyta</taxon>
        <taxon>Embryophyta</taxon>
        <taxon>Tracheophyta</taxon>
        <taxon>Spermatophyta</taxon>
        <taxon>Magnoliopsida</taxon>
        <taxon>eudicotyledons</taxon>
        <taxon>Gunneridae</taxon>
        <taxon>Pentapetalae</taxon>
        <taxon>rosids</taxon>
        <taxon>fabids</taxon>
        <taxon>Fagales</taxon>
        <taxon>Betulaceae</taxon>
        <taxon>Carpinus</taxon>
    </lineage>
</organism>
<comment type="similarity">
    <text evidence="8">Belongs to the iron/ascorbate-dependent oxidoreductase family. GA2OX subfamily.</text>
</comment>